<keyword evidence="2" id="KW-0472">Membrane</keyword>
<dbReference type="InterPro" id="IPR024883">
    <property type="entry name" value="Neurensin"/>
</dbReference>
<gene>
    <name evidence="3" type="ORF">AMELA_G00172800</name>
</gene>
<evidence type="ECO:0000313" key="4">
    <source>
        <dbReference type="Proteomes" id="UP000593565"/>
    </source>
</evidence>
<name>A0A7J6ACM4_AMEME</name>
<feature type="transmembrane region" description="Helical" evidence="2">
    <location>
        <begin position="112"/>
        <end position="135"/>
    </location>
</feature>
<dbReference type="AlphaFoldDB" id="A0A7J6ACM4"/>
<reference evidence="3 4" key="1">
    <citation type="submission" date="2020-02" db="EMBL/GenBank/DDBJ databases">
        <title>A chromosome-scale genome assembly of the black bullhead catfish (Ameiurus melas).</title>
        <authorList>
            <person name="Wen M."/>
            <person name="Zham M."/>
            <person name="Cabau C."/>
            <person name="Klopp C."/>
            <person name="Donnadieu C."/>
            <person name="Roques C."/>
            <person name="Bouchez O."/>
            <person name="Lampietro C."/>
            <person name="Jouanno E."/>
            <person name="Herpin A."/>
            <person name="Louis A."/>
            <person name="Berthelot C."/>
            <person name="Parey E."/>
            <person name="Roest-Crollius H."/>
            <person name="Braasch I."/>
            <person name="Postlethwait J."/>
            <person name="Robinson-Rechavi M."/>
            <person name="Echchiki A."/>
            <person name="Begum T."/>
            <person name="Montfort J."/>
            <person name="Schartl M."/>
            <person name="Bobe J."/>
            <person name="Guiguen Y."/>
        </authorList>
    </citation>
    <scope>NUCLEOTIDE SEQUENCE [LARGE SCALE GENOMIC DNA]</scope>
    <source>
        <strain evidence="3">M_S1</strain>
        <tissue evidence="3">Blood</tissue>
    </source>
</reference>
<evidence type="ECO:0000256" key="2">
    <source>
        <dbReference type="SAM" id="Phobius"/>
    </source>
</evidence>
<dbReference type="GO" id="GO:0043005">
    <property type="term" value="C:neuron projection"/>
    <property type="evidence" value="ECO:0007669"/>
    <property type="project" value="TreeGrafter"/>
</dbReference>
<protein>
    <recommendedName>
        <fullName evidence="5">Neurensin-1-like</fullName>
    </recommendedName>
</protein>
<dbReference type="EMBL" id="JAAGNN010000014">
    <property type="protein sequence ID" value="KAF4080566.1"/>
    <property type="molecule type" value="Genomic_DNA"/>
</dbReference>
<evidence type="ECO:0000313" key="3">
    <source>
        <dbReference type="EMBL" id="KAF4080566.1"/>
    </source>
</evidence>
<dbReference type="PANTHER" id="PTHR14796">
    <property type="entry name" value="NEURENSIN 1-RELATED"/>
    <property type="match status" value="1"/>
</dbReference>
<keyword evidence="4" id="KW-1185">Reference proteome</keyword>
<dbReference type="GO" id="GO:0030133">
    <property type="term" value="C:transport vesicle"/>
    <property type="evidence" value="ECO:0007669"/>
    <property type="project" value="InterPro"/>
</dbReference>
<dbReference type="GO" id="GO:0007399">
    <property type="term" value="P:nervous system development"/>
    <property type="evidence" value="ECO:0007669"/>
    <property type="project" value="TreeGrafter"/>
</dbReference>
<evidence type="ECO:0000256" key="1">
    <source>
        <dbReference type="SAM" id="MobiDB-lite"/>
    </source>
</evidence>
<keyword evidence="2" id="KW-0812">Transmembrane</keyword>
<proteinExistence type="predicted"/>
<sequence length="193" mass="20680">MASYSEVHGSERAKSMPGYSFGVRSYLHYFYEECTASVWDKEDIQNQRSYQWWSSGLCKISLAFGMVLFAVGLVVLAVGFAVPTRIEAFGEGELLFVDRHAMRYNQALSTCVQAGIGMLTLGGLMMTAGLLLSAFSRPTTNPQPPGKENKGIIGRGGGADGKNPTNVLTKAPSPAVGDVAVPVALSKVENIQP</sequence>
<dbReference type="Proteomes" id="UP000593565">
    <property type="component" value="Unassembled WGS sequence"/>
</dbReference>
<accession>A0A7J6ACM4</accession>
<keyword evidence="2" id="KW-1133">Transmembrane helix</keyword>
<organism evidence="3 4">
    <name type="scientific">Ameiurus melas</name>
    <name type="common">Black bullhead</name>
    <name type="synonym">Silurus melas</name>
    <dbReference type="NCBI Taxonomy" id="219545"/>
    <lineage>
        <taxon>Eukaryota</taxon>
        <taxon>Metazoa</taxon>
        <taxon>Chordata</taxon>
        <taxon>Craniata</taxon>
        <taxon>Vertebrata</taxon>
        <taxon>Euteleostomi</taxon>
        <taxon>Actinopterygii</taxon>
        <taxon>Neopterygii</taxon>
        <taxon>Teleostei</taxon>
        <taxon>Ostariophysi</taxon>
        <taxon>Siluriformes</taxon>
        <taxon>Ictaluridae</taxon>
        <taxon>Ameiurus</taxon>
    </lineage>
</organism>
<feature type="transmembrane region" description="Helical" evidence="2">
    <location>
        <begin position="60"/>
        <end position="82"/>
    </location>
</feature>
<dbReference type="OrthoDB" id="5979667at2759"/>
<dbReference type="PANTHER" id="PTHR14796:SF3">
    <property type="entry name" value="NEURENSIN 1-LIKE-RELATED"/>
    <property type="match status" value="1"/>
</dbReference>
<dbReference type="GO" id="GO:0043025">
    <property type="term" value="C:neuronal cell body"/>
    <property type="evidence" value="ECO:0007669"/>
    <property type="project" value="TreeGrafter"/>
</dbReference>
<evidence type="ECO:0008006" key="5">
    <source>
        <dbReference type="Google" id="ProtNLM"/>
    </source>
</evidence>
<comment type="caution">
    <text evidence="3">The sequence shown here is derived from an EMBL/GenBank/DDBJ whole genome shotgun (WGS) entry which is preliminary data.</text>
</comment>
<feature type="region of interest" description="Disordered" evidence="1">
    <location>
        <begin position="137"/>
        <end position="171"/>
    </location>
</feature>
<dbReference type="Pfam" id="PF14927">
    <property type="entry name" value="Neurensin"/>
    <property type="match status" value="1"/>
</dbReference>